<dbReference type="AlphaFoldDB" id="A0A9J6C0C4"/>
<keyword evidence="6" id="KW-1185">Reference proteome</keyword>
<evidence type="ECO:0000256" key="4">
    <source>
        <dbReference type="SAM" id="MobiDB-lite"/>
    </source>
</evidence>
<proteinExistence type="predicted"/>
<dbReference type="Gene3D" id="1.25.40.20">
    <property type="entry name" value="Ankyrin repeat-containing domain"/>
    <property type="match status" value="1"/>
</dbReference>
<dbReference type="InterPro" id="IPR036770">
    <property type="entry name" value="Ankyrin_rpt-contain_sf"/>
</dbReference>
<dbReference type="InterPro" id="IPR002110">
    <property type="entry name" value="Ankyrin_rpt"/>
</dbReference>
<protein>
    <recommendedName>
        <fullName evidence="7">Ankyrin repeat domain-containing protein 49</fullName>
    </recommendedName>
</protein>
<evidence type="ECO:0000313" key="5">
    <source>
        <dbReference type="EMBL" id="KAG5675596.1"/>
    </source>
</evidence>
<keyword evidence="2 3" id="KW-0040">ANK repeat</keyword>
<dbReference type="PRINTS" id="PR01415">
    <property type="entry name" value="ANKYRIN"/>
</dbReference>
<feature type="compositionally biased region" description="Acidic residues" evidence="4">
    <location>
        <begin position="1"/>
        <end position="10"/>
    </location>
</feature>
<dbReference type="SMART" id="SM00248">
    <property type="entry name" value="ANK"/>
    <property type="match status" value="2"/>
</dbReference>
<dbReference type="GO" id="GO:0005737">
    <property type="term" value="C:cytoplasm"/>
    <property type="evidence" value="ECO:0007669"/>
    <property type="project" value="TreeGrafter"/>
</dbReference>
<feature type="repeat" description="ANK" evidence="3">
    <location>
        <begin position="119"/>
        <end position="151"/>
    </location>
</feature>
<dbReference type="PANTHER" id="PTHR24198">
    <property type="entry name" value="ANKYRIN REPEAT AND PROTEIN KINASE DOMAIN-CONTAINING PROTEIN"/>
    <property type="match status" value="1"/>
</dbReference>
<comment type="caution">
    <text evidence="5">The sequence shown here is derived from an EMBL/GenBank/DDBJ whole genome shotgun (WGS) entry which is preliminary data.</text>
</comment>
<dbReference type="PROSITE" id="PS50088">
    <property type="entry name" value="ANK_REPEAT"/>
    <property type="match status" value="2"/>
</dbReference>
<reference evidence="5" key="1">
    <citation type="submission" date="2021-03" db="EMBL/GenBank/DDBJ databases">
        <title>Chromosome level genome of the anhydrobiotic midge Polypedilum vanderplanki.</title>
        <authorList>
            <person name="Yoshida Y."/>
            <person name="Kikawada T."/>
            <person name="Gusev O."/>
        </authorList>
    </citation>
    <scope>NUCLEOTIDE SEQUENCE</scope>
    <source>
        <strain evidence="5">NIAS01</strain>
        <tissue evidence="5">Whole body or cell culture</tissue>
    </source>
</reference>
<dbReference type="SUPFAM" id="SSF48403">
    <property type="entry name" value="Ankyrin repeat"/>
    <property type="match status" value="1"/>
</dbReference>
<evidence type="ECO:0000256" key="1">
    <source>
        <dbReference type="ARBA" id="ARBA00022737"/>
    </source>
</evidence>
<feature type="region of interest" description="Disordered" evidence="4">
    <location>
        <begin position="1"/>
        <end position="47"/>
    </location>
</feature>
<feature type="repeat" description="ANK" evidence="3">
    <location>
        <begin position="86"/>
        <end position="118"/>
    </location>
</feature>
<evidence type="ECO:0008006" key="7">
    <source>
        <dbReference type="Google" id="ProtNLM"/>
    </source>
</evidence>
<evidence type="ECO:0000256" key="2">
    <source>
        <dbReference type="ARBA" id="ARBA00023043"/>
    </source>
</evidence>
<organism evidence="5 6">
    <name type="scientific">Polypedilum vanderplanki</name>
    <name type="common">Sleeping chironomid midge</name>
    <dbReference type="NCBI Taxonomy" id="319348"/>
    <lineage>
        <taxon>Eukaryota</taxon>
        <taxon>Metazoa</taxon>
        <taxon>Ecdysozoa</taxon>
        <taxon>Arthropoda</taxon>
        <taxon>Hexapoda</taxon>
        <taxon>Insecta</taxon>
        <taxon>Pterygota</taxon>
        <taxon>Neoptera</taxon>
        <taxon>Endopterygota</taxon>
        <taxon>Diptera</taxon>
        <taxon>Nematocera</taxon>
        <taxon>Chironomoidea</taxon>
        <taxon>Chironomidae</taxon>
        <taxon>Chironominae</taxon>
        <taxon>Polypedilum</taxon>
        <taxon>Polypedilum</taxon>
    </lineage>
</organism>
<evidence type="ECO:0000313" key="6">
    <source>
        <dbReference type="Proteomes" id="UP001107558"/>
    </source>
</evidence>
<dbReference type="EMBL" id="JADBJN010000002">
    <property type="protein sequence ID" value="KAG5675596.1"/>
    <property type="molecule type" value="Genomic_DNA"/>
</dbReference>
<feature type="compositionally biased region" description="Acidic residues" evidence="4">
    <location>
        <begin position="32"/>
        <end position="42"/>
    </location>
</feature>
<name>A0A9J6C0C4_POLVA</name>
<accession>A0A9J6C0C4</accession>
<dbReference type="Proteomes" id="UP001107558">
    <property type="component" value="Chromosome 2"/>
</dbReference>
<gene>
    <name evidence="5" type="ORF">PVAND_005489</name>
</gene>
<dbReference type="Pfam" id="PF12796">
    <property type="entry name" value="Ank_2"/>
    <property type="match status" value="1"/>
</dbReference>
<evidence type="ECO:0000256" key="3">
    <source>
        <dbReference type="PROSITE-ProRule" id="PRU00023"/>
    </source>
</evidence>
<keyword evidence="1" id="KW-0677">Repeat</keyword>
<dbReference type="PANTHER" id="PTHR24198:SF185">
    <property type="entry name" value="ANKYRIN-3"/>
    <property type="match status" value="1"/>
</dbReference>
<sequence length="220" mass="24823">MSDLSSDENEGYSIRPEDIPKVKPGMFVSGWDDPENENDIEEDKNPHETLEREILWAASSEEDNQQHLIEEILKKDPRLVHATDKDGYTPLHKACYNNNYELAQLLLKYKADPNKKTEYRWTTLHSACKWNNAKLAALMLQHGADINAKSEGDQTPLHITTTVSACRDTLVTLFMHPKIDIQLVNNSNETAAQIAKRTGFSLPLFDMANSALSVETGIID</sequence>
<dbReference type="OrthoDB" id="19174at2759"/>
<dbReference type="PROSITE" id="PS50297">
    <property type="entry name" value="ANK_REP_REGION"/>
    <property type="match status" value="2"/>
</dbReference>